<feature type="compositionally biased region" description="Polar residues" evidence="8">
    <location>
        <begin position="585"/>
        <end position="606"/>
    </location>
</feature>
<keyword evidence="13" id="KW-1185">Reference proteome</keyword>
<evidence type="ECO:0000256" key="8">
    <source>
        <dbReference type="SAM" id="MobiDB-lite"/>
    </source>
</evidence>
<feature type="compositionally biased region" description="Low complexity" evidence="8">
    <location>
        <begin position="129"/>
        <end position="141"/>
    </location>
</feature>
<feature type="transmembrane region" description="Helical" evidence="9">
    <location>
        <begin position="239"/>
        <end position="263"/>
    </location>
</feature>
<dbReference type="InterPro" id="IPR027417">
    <property type="entry name" value="P-loop_NTPase"/>
</dbReference>
<dbReference type="Pfam" id="PF00005">
    <property type="entry name" value="ABC_tran"/>
    <property type="match status" value="2"/>
</dbReference>
<feature type="transmembrane region" description="Helical" evidence="9">
    <location>
        <begin position="1261"/>
        <end position="1282"/>
    </location>
</feature>
<dbReference type="CDD" id="cd18577">
    <property type="entry name" value="ABC_6TM_Pgp_ABCB1_D1_like"/>
    <property type="match status" value="1"/>
</dbReference>
<evidence type="ECO:0000256" key="9">
    <source>
        <dbReference type="SAM" id="Phobius"/>
    </source>
</evidence>
<evidence type="ECO:0000259" key="11">
    <source>
        <dbReference type="PROSITE" id="PS50929"/>
    </source>
</evidence>
<dbReference type="GO" id="GO:0016020">
    <property type="term" value="C:membrane"/>
    <property type="evidence" value="ECO:0007669"/>
    <property type="project" value="UniProtKB-SubCell"/>
</dbReference>
<dbReference type="PANTHER" id="PTHR43394">
    <property type="entry name" value="ATP-DEPENDENT PERMEASE MDL1, MITOCHONDRIAL"/>
    <property type="match status" value="1"/>
</dbReference>
<comment type="subcellular location">
    <subcellularLocation>
        <location evidence="1">Membrane</location>
        <topology evidence="1">Multi-pass membrane protein</topology>
    </subcellularLocation>
</comment>
<dbReference type="InterPro" id="IPR036640">
    <property type="entry name" value="ABC1_TM_sf"/>
</dbReference>
<evidence type="ECO:0000256" key="2">
    <source>
        <dbReference type="ARBA" id="ARBA00005580"/>
    </source>
</evidence>
<dbReference type="Pfam" id="PF00664">
    <property type="entry name" value="ABC_membrane"/>
    <property type="match status" value="2"/>
</dbReference>
<dbReference type="PROSITE" id="PS00211">
    <property type="entry name" value="ABC_TRANSPORTER_1"/>
    <property type="match status" value="2"/>
</dbReference>
<gene>
    <name evidence="12" type="ORF">AG1IA_03126</name>
</gene>
<evidence type="ECO:0000256" key="5">
    <source>
        <dbReference type="ARBA" id="ARBA00022840"/>
    </source>
</evidence>
<evidence type="ECO:0000313" key="12">
    <source>
        <dbReference type="EMBL" id="ELU42836.1"/>
    </source>
</evidence>
<dbReference type="SUPFAM" id="SSF90123">
    <property type="entry name" value="ABC transporter transmembrane region"/>
    <property type="match status" value="2"/>
</dbReference>
<keyword evidence="3 9" id="KW-0812">Transmembrane</keyword>
<comment type="similarity">
    <text evidence="2">Belongs to the ABC transporter superfamily. ABCB family. Mitochondrial peptide exporter (TC 3.A.1.212) subfamily.</text>
</comment>
<keyword evidence="7 9" id="KW-0472">Membrane</keyword>
<protein>
    <submittedName>
        <fullName evidence="12">ATP-binding cassette transporter, putative</fullName>
    </submittedName>
</protein>
<feature type="region of interest" description="Disordered" evidence="8">
    <location>
        <begin position="580"/>
        <end position="612"/>
    </location>
</feature>
<dbReference type="GO" id="GO:0016887">
    <property type="term" value="F:ATP hydrolysis activity"/>
    <property type="evidence" value="ECO:0007669"/>
    <property type="project" value="InterPro"/>
</dbReference>
<dbReference type="InterPro" id="IPR003593">
    <property type="entry name" value="AAA+_ATPase"/>
</dbReference>
<dbReference type="GO" id="GO:0015421">
    <property type="term" value="F:ABC-type oligopeptide transporter activity"/>
    <property type="evidence" value="ECO:0007669"/>
    <property type="project" value="TreeGrafter"/>
</dbReference>
<dbReference type="SMART" id="SM00382">
    <property type="entry name" value="AAA"/>
    <property type="match status" value="2"/>
</dbReference>
<feature type="transmembrane region" description="Helical" evidence="9">
    <location>
        <begin position="426"/>
        <end position="447"/>
    </location>
</feature>
<accession>L8WXP9</accession>
<dbReference type="Gene3D" id="3.40.50.300">
    <property type="entry name" value="P-loop containing nucleotide triphosphate hydrolases"/>
    <property type="match status" value="2"/>
</dbReference>
<dbReference type="HOGENOM" id="CLU_000604_17_2_1"/>
<name>L8WXP9_THACA</name>
<feature type="domain" description="ABC transporter" evidence="10">
    <location>
        <begin position="1451"/>
        <end position="1687"/>
    </location>
</feature>
<evidence type="ECO:0000256" key="7">
    <source>
        <dbReference type="ARBA" id="ARBA00023136"/>
    </source>
</evidence>
<evidence type="ECO:0000256" key="6">
    <source>
        <dbReference type="ARBA" id="ARBA00022989"/>
    </source>
</evidence>
<evidence type="ECO:0000256" key="3">
    <source>
        <dbReference type="ARBA" id="ARBA00022692"/>
    </source>
</evidence>
<evidence type="ECO:0000256" key="1">
    <source>
        <dbReference type="ARBA" id="ARBA00004141"/>
    </source>
</evidence>
<dbReference type="InterPro" id="IPR039421">
    <property type="entry name" value="Type_1_exporter"/>
</dbReference>
<feature type="region of interest" description="Disordered" evidence="8">
    <location>
        <begin position="1001"/>
        <end position="1076"/>
    </location>
</feature>
<feature type="transmembrane region" description="Helical" evidence="9">
    <location>
        <begin position="1188"/>
        <end position="1209"/>
    </location>
</feature>
<proteinExistence type="inferred from homology"/>
<dbReference type="PROSITE" id="PS50893">
    <property type="entry name" value="ABC_TRANSPORTER_2"/>
    <property type="match status" value="2"/>
</dbReference>
<feature type="domain" description="ABC transmembrane type-1" evidence="11">
    <location>
        <begin position="182"/>
        <end position="490"/>
    </location>
</feature>
<dbReference type="FunFam" id="3.40.50.300:FF:000218">
    <property type="entry name" value="Multidrug ABC transporter ATP-binding protein"/>
    <property type="match status" value="1"/>
</dbReference>
<dbReference type="InterPro" id="IPR011527">
    <property type="entry name" value="ABC1_TM_dom"/>
</dbReference>
<dbReference type="PROSITE" id="PS50929">
    <property type="entry name" value="ABC_TM1F"/>
    <property type="match status" value="2"/>
</dbReference>
<feature type="compositionally biased region" description="Polar residues" evidence="8">
    <location>
        <begin position="1001"/>
        <end position="1021"/>
    </location>
</feature>
<feature type="transmembrane region" description="Helical" evidence="9">
    <location>
        <begin position="1145"/>
        <end position="1168"/>
    </location>
</feature>
<sequence length="1714" mass="187187">MIGSRSMLEMIVRRSVNCLGRIAFNWEFSLDSSRGTYGSTVETPAELCKSSSGDSVYLVQCTCLRAKRRVVIGSVAQGSSCVYFDLGHEQRTSSEGNKRWRKSSLFSMIKDDAHRGSGSSPTQPHDPSNDSNNTNNNDNNTPAPDGMPKGYSRMDEGPPKASLKLLFAHCTRHDALTLLLPAIFVSIVSGGIAPFMTRVIGQAFDAFARFPSPAAQESLSPDDLAAVKSRLLREVGLTAIQLLALAGGSLLLGSAMSSLWIWVAEKNVMRLRRGVYEAVTTRRMEWFDAQMSQSEDGTTGAGGMMAKFARDTDDIRTATSLAMGQLIQHLTTVLASLIIALVTSWSLTLIILASIPVLLVLQFISQALAMPRYDRERALLAKASSLTTTSLSAIATIKSFNAQSSTQSRLSTLLNQVRKTAHACSAIWGVTAGGTQFVLFAMFVQGFWFGSALVRKGDITPGQVMGVFWACLIAASNLQMCIPLIVTVSKGKSAAVAVAELLSPNNGVGGDGMVQAQGHSGIPLVRAPTHRIPMRKIVPTRKCQGELSLHNVTFAYPSRPDQSTVAQVMCGMYKIRSERVRPASQMRSSAGYSLDATSPTSDSKTPASGADEDEAEYFSITPGGMIVLDDQQLDMLDERWMRKNVALVSQQCIMFDMSVHDNVAIGLAGSRLDGEEEPEPDPSVPSTPFIPHVSREKVVDACRMALLHDFIRELPEGYDTVLNGGGGGADEEEKAETGNGRISLSGGQRQRLAIARAWIRDPAVLILDEATSALDATARILVFEAIKAWRRNKTTIVITHDLSQIAPSDFVYVMKDGRVVQEGYRYNLQAERGGVFEGMGVDYQGVEDELDEIEEELRGTSVGHSVGRSLGRSTTQDPEEREYAYGMVTRAEARQVDELLEADGRESNHGMGFPAASTRHTSFAPYVQHPSLAGPSMWMLDAIADISGQTRTPVQTYRHRHPSNAPIPNLDFGRRQSSADMSGKFWEDGQGELRVVPVRRSSLQWEPQSPVSPSGRPQSGWPSDRKSIGRRSSLGRKSFGAKSFTPTQKFMRRWTKKQEDNQSESGEDSEEEEVKAFEQEKNMAKASGDAATQQRRIPRERKEAVMELIIEGEESDRRVEEQAQQGPPSLTSVLKRFYPTVPNKLLVLFGLLVSLASGAMTPIFSFLLATLMSEVAAGGQNVPLITRYALFVLLAAAGDGITGGLKFFIMEVAAMNWVTALRERCFERILAQDKRWHDEASNSPVHIAQVLIKDGDDARTLIAVVLGQSVTVVTMVFVGLIWAMVMGWQLTLVGLAVGPVFGVVMVFQVRWSGQIELRNKRAREEVAKQYYNAVANVRAIRAMALESVFRAQFERSLGTAMRTGVQGAFITAALFYVGAVLMAHKGYSYLKMLQALNLVVFSVTIAAQLLSFIPRIVKSVQATHDFGQFLYLGTDTDESKGTLRFPVDGRISFDRVQFSYPARPDTLVLKDISFQVDQGECVAIVGPSGCGKSTVASLVQRLYEPTGGSIRINKHPICDADVRYLREHIGVVSQHPALFDASVTENIMFGSTRTTFEEVQNAAKAAQMHDWIMSQERGYDTTLGEGAALISGGQAQRLQIARALVRQSNILIMDEATSALDPANQDAIMDTVMAIKQDRITLIVTHKLAVMQRCDRILVVQDGVIAESGSYQELMDRRGAFFNIASGGECLVGLTVMSGSVNTVVPLDYGSVVG</sequence>
<feature type="transmembrane region" description="Helical" evidence="9">
    <location>
        <begin position="1288"/>
        <end position="1309"/>
    </location>
</feature>
<evidence type="ECO:0000313" key="13">
    <source>
        <dbReference type="Proteomes" id="UP000011668"/>
    </source>
</evidence>
<evidence type="ECO:0000256" key="4">
    <source>
        <dbReference type="ARBA" id="ARBA00022741"/>
    </source>
</evidence>
<feature type="domain" description="ABC transporter" evidence="10">
    <location>
        <begin position="547"/>
        <end position="841"/>
    </location>
</feature>
<dbReference type="InterPro" id="IPR017871">
    <property type="entry name" value="ABC_transporter-like_CS"/>
</dbReference>
<keyword evidence="4" id="KW-0547">Nucleotide-binding</keyword>
<organism evidence="12 13">
    <name type="scientific">Thanatephorus cucumeris (strain AG1-IA)</name>
    <name type="common">Rice sheath blight fungus</name>
    <name type="synonym">Rhizoctonia solani</name>
    <dbReference type="NCBI Taxonomy" id="983506"/>
    <lineage>
        <taxon>Eukaryota</taxon>
        <taxon>Fungi</taxon>
        <taxon>Dikarya</taxon>
        <taxon>Basidiomycota</taxon>
        <taxon>Agaricomycotina</taxon>
        <taxon>Agaricomycetes</taxon>
        <taxon>Cantharellales</taxon>
        <taxon>Ceratobasidiaceae</taxon>
        <taxon>Rhizoctonia</taxon>
        <taxon>Rhizoctonia solani AG-1</taxon>
    </lineage>
</organism>
<feature type="transmembrane region" description="Helical" evidence="9">
    <location>
        <begin position="326"/>
        <end position="343"/>
    </location>
</feature>
<feature type="domain" description="ABC transmembrane type-1" evidence="11">
    <location>
        <begin position="1148"/>
        <end position="1383"/>
    </location>
</feature>
<dbReference type="OrthoDB" id="6500128at2759"/>
<feature type="compositionally biased region" description="Polar residues" evidence="8">
    <location>
        <begin position="117"/>
        <end position="126"/>
    </location>
</feature>
<feature type="transmembrane region" description="Helical" evidence="9">
    <location>
        <begin position="467"/>
        <end position="486"/>
    </location>
</feature>
<dbReference type="CDD" id="cd18578">
    <property type="entry name" value="ABC_6TM_Pgp_ABCB1_D2_like"/>
    <property type="match status" value="1"/>
</dbReference>
<reference evidence="12 13" key="1">
    <citation type="journal article" date="2013" name="Nat. Commun.">
        <title>The evolution and pathogenic mechanisms of the rice sheath blight pathogen.</title>
        <authorList>
            <person name="Zheng A."/>
            <person name="Lin R."/>
            <person name="Xu L."/>
            <person name="Qin P."/>
            <person name="Tang C."/>
            <person name="Ai P."/>
            <person name="Zhang D."/>
            <person name="Liu Y."/>
            <person name="Sun Z."/>
            <person name="Feng H."/>
            <person name="Wang Y."/>
            <person name="Chen Y."/>
            <person name="Liang X."/>
            <person name="Fu R."/>
            <person name="Li Q."/>
            <person name="Zhang J."/>
            <person name="Yu X."/>
            <person name="Xie Z."/>
            <person name="Ding L."/>
            <person name="Guan P."/>
            <person name="Tang J."/>
            <person name="Liang Y."/>
            <person name="Wang S."/>
            <person name="Deng Q."/>
            <person name="Li S."/>
            <person name="Zhu J."/>
            <person name="Wang L."/>
            <person name="Liu H."/>
            <person name="Li P."/>
        </authorList>
    </citation>
    <scope>NUCLEOTIDE SEQUENCE [LARGE SCALE GENOMIC DNA]</scope>
    <source>
        <strain evidence="13">AG-1 IA</strain>
    </source>
</reference>
<feature type="compositionally biased region" description="Acidic residues" evidence="8">
    <location>
        <begin position="1061"/>
        <end position="1073"/>
    </location>
</feature>
<feature type="region of interest" description="Disordered" evidence="8">
    <location>
        <begin position="111"/>
        <end position="156"/>
    </location>
</feature>
<feature type="region of interest" description="Disordered" evidence="8">
    <location>
        <begin position="958"/>
        <end position="985"/>
    </location>
</feature>
<dbReference type="PANTHER" id="PTHR43394:SF1">
    <property type="entry name" value="ATP-BINDING CASSETTE SUB-FAMILY B MEMBER 10, MITOCHONDRIAL"/>
    <property type="match status" value="1"/>
</dbReference>
<keyword evidence="6 9" id="KW-1133">Transmembrane helix</keyword>
<evidence type="ECO:0000259" key="10">
    <source>
        <dbReference type="PROSITE" id="PS50893"/>
    </source>
</evidence>
<feature type="transmembrane region" description="Helical" evidence="9">
    <location>
        <begin position="1365"/>
        <end position="1383"/>
    </location>
</feature>
<dbReference type="GO" id="GO:0005524">
    <property type="term" value="F:ATP binding"/>
    <property type="evidence" value="ECO:0007669"/>
    <property type="project" value="UniProtKB-KW"/>
</dbReference>
<feature type="transmembrane region" description="Helical" evidence="9">
    <location>
        <begin position="1395"/>
        <end position="1413"/>
    </location>
</feature>
<dbReference type="Gene3D" id="1.20.1560.10">
    <property type="entry name" value="ABC transporter type 1, transmembrane domain"/>
    <property type="match status" value="2"/>
</dbReference>
<feature type="region of interest" description="Disordered" evidence="8">
    <location>
        <begin position="723"/>
        <end position="742"/>
    </location>
</feature>
<feature type="transmembrane region" description="Helical" evidence="9">
    <location>
        <begin position="349"/>
        <end position="369"/>
    </location>
</feature>
<dbReference type="OMA" id="QGLEWID"/>
<feature type="transmembrane region" description="Helical" evidence="9">
    <location>
        <begin position="175"/>
        <end position="196"/>
    </location>
</feature>
<dbReference type="InterPro" id="IPR003439">
    <property type="entry name" value="ABC_transporter-like_ATP-bd"/>
</dbReference>
<dbReference type="EMBL" id="AFRT01000701">
    <property type="protein sequence ID" value="ELU42836.1"/>
    <property type="molecule type" value="Genomic_DNA"/>
</dbReference>
<dbReference type="STRING" id="983506.L8WXP9"/>
<comment type="caution">
    <text evidence="12">The sequence shown here is derived from an EMBL/GenBank/DDBJ whole genome shotgun (WGS) entry which is preliminary data.</text>
</comment>
<dbReference type="SUPFAM" id="SSF52540">
    <property type="entry name" value="P-loop containing nucleoside triphosphate hydrolases"/>
    <property type="match status" value="2"/>
</dbReference>
<dbReference type="Proteomes" id="UP000011668">
    <property type="component" value="Unassembled WGS sequence"/>
</dbReference>
<keyword evidence="5 12" id="KW-0067">ATP-binding</keyword>